<evidence type="ECO:0000256" key="2">
    <source>
        <dbReference type="ARBA" id="ARBA00022692"/>
    </source>
</evidence>
<keyword evidence="7" id="KW-1185">Reference proteome</keyword>
<keyword evidence="4 5" id="KW-0472">Membrane</keyword>
<gene>
    <name evidence="6" type="ORF">Bca52824_007472</name>
</gene>
<dbReference type="GO" id="GO:0015165">
    <property type="term" value="F:pyrimidine nucleotide-sugar transmembrane transporter activity"/>
    <property type="evidence" value="ECO:0007669"/>
    <property type="project" value="InterPro"/>
</dbReference>
<sequence>MNGMPVLVYMSKVDGKFNFSPISVIFLTQIAKVMFGILMLFIQLYVNPATVKMLSNLQVLVIAVLLKMVMKRWFSIIQWEALALLLIGISVNQLRSLPEGATPIGIPLATGAYICTILFVRFSSPAWYCPINGICLLKSQYDTSIYLQVRYNLEEIFIHSCYNIYRHSISSTIWTRYNHELPSWDFYRFDFNASVLVTPCQSETLATTEREPRIRQCKGYSQVSDSIVYIAVADDDSFINMAAGANEEATHRGGSEDRTPFLPR</sequence>
<keyword evidence="3 5" id="KW-1133">Transmembrane helix</keyword>
<evidence type="ECO:0000256" key="4">
    <source>
        <dbReference type="ARBA" id="ARBA00023136"/>
    </source>
</evidence>
<dbReference type="PANTHER" id="PTHR10231">
    <property type="entry name" value="NUCLEOTIDE-SUGAR TRANSMEMBRANE TRANSPORTER"/>
    <property type="match status" value="1"/>
</dbReference>
<reference evidence="6 7" key="1">
    <citation type="submission" date="2020-02" db="EMBL/GenBank/DDBJ databases">
        <authorList>
            <person name="Ma Q."/>
            <person name="Huang Y."/>
            <person name="Song X."/>
            <person name="Pei D."/>
        </authorList>
    </citation>
    <scope>NUCLEOTIDE SEQUENCE [LARGE SCALE GENOMIC DNA]</scope>
    <source>
        <strain evidence="6">Sxm20200214</strain>
        <tissue evidence="6">Leaf</tissue>
    </source>
</reference>
<evidence type="ECO:0000313" key="7">
    <source>
        <dbReference type="Proteomes" id="UP000886595"/>
    </source>
</evidence>
<protein>
    <submittedName>
        <fullName evidence="6">Uncharacterized protein</fullName>
    </submittedName>
</protein>
<proteinExistence type="predicted"/>
<evidence type="ECO:0000313" key="6">
    <source>
        <dbReference type="EMBL" id="KAG2324744.1"/>
    </source>
</evidence>
<comment type="subcellular location">
    <subcellularLocation>
        <location evidence="1">Membrane</location>
        <topology evidence="1">Multi-pass membrane protein</topology>
    </subcellularLocation>
</comment>
<organism evidence="6 7">
    <name type="scientific">Brassica carinata</name>
    <name type="common">Ethiopian mustard</name>
    <name type="synonym">Abyssinian cabbage</name>
    <dbReference type="NCBI Taxonomy" id="52824"/>
    <lineage>
        <taxon>Eukaryota</taxon>
        <taxon>Viridiplantae</taxon>
        <taxon>Streptophyta</taxon>
        <taxon>Embryophyta</taxon>
        <taxon>Tracheophyta</taxon>
        <taxon>Spermatophyta</taxon>
        <taxon>Magnoliopsida</taxon>
        <taxon>eudicotyledons</taxon>
        <taxon>Gunneridae</taxon>
        <taxon>Pentapetalae</taxon>
        <taxon>rosids</taxon>
        <taxon>malvids</taxon>
        <taxon>Brassicales</taxon>
        <taxon>Brassicaceae</taxon>
        <taxon>Brassiceae</taxon>
        <taxon>Brassica</taxon>
    </lineage>
</organism>
<feature type="transmembrane region" description="Helical" evidence="5">
    <location>
        <begin position="106"/>
        <end position="128"/>
    </location>
</feature>
<evidence type="ECO:0000256" key="5">
    <source>
        <dbReference type="SAM" id="Phobius"/>
    </source>
</evidence>
<dbReference type="OrthoDB" id="419167at2759"/>
<evidence type="ECO:0000256" key="3">
    <source>
        <dbReference type="ARBA" id="ARBA00022989"/>
    </source>
</evidence>
<feature type="transmembrane region" description="Helical" evidence="5">
    <location>
        <begin position="76"/>
        <end position="94"/>
    </location>
</feature>
<dbReference type="AlphaFoldDB" id="A0A8X8B5E4"/>
<evidence type="ECO:0000256" key="1">
    <source>
        <dbReference type="ARBA" id="ARBA00004141"/>
    </source>
</evidence>
<dbReference type="Proteomes" id="UP000886595">
    <property type="component" value="Unassembled WGS sequence"/>
</dbReference>
<dbReference type="GO" id="GO:0000139">
    <property type="term" value="C:Golgi membrane"/>
    <property type="evidence" value="ECO:0007669"/>
    <property type="project" value="InterPro"/>
</dbReference>
<accession>A0A8X8B5E4</accession>
<comment type="caution">
    <text evidence="6">The sequence shown here is derived from an EMBL/GenBank/DDBJ whole genome shotgun (WGS) entry which is preliminary data.</text>
</comment>
<feature type="transmembrane region" description="Helical" evidence="5">
    <location>
        <begin position="20"/>
        <end position="46"/>
    </location>
</feature>
<name>A0A8X8B5E4_BRACI</name>
<dbReference type="InterPro" id="IPR007271">
    <property type="entry name" value="Nuc_sug_transpt"/>
</dbReference>
<dbReference type="EMBL" id="JAAMPC010000002">
    <property type="protein sequence ID" value="KAG2324744.1"/>
    <property type="molecule type" value="Genomic_DNA"/>
</dbReference>
<keyword evidence="2 5" id="KW-0812">Transmembrane</keyword>